<accession>A0A4R5ALC2</accession>
<name>A0A4R5ALC2_9ACTN</name>
<dbReference type="InterPro" id="IPR036318">
    <property type="entry name" value="FAD-bd_PCMH-like_sf"/>
</dbReference>
<protein>
    <submittedName>
        <fullName evidence="7">FAD-binding oxidoreductase</fullName>
    </submittedName>
</protein>
<comment type="cofactor">
    <cofactor evidence="1">
        <name>FAD</name>
        <dbReference type="ChEBI" id="CHEBI:57692"/>
    </cofactor>
</comment>
<evidence type="ECO:0000256" key="1">
    <source>
        <dbReference type="ARBA" id="ARBA00001974"/>
    </source>
</evidence>
<evidence type="ECO:0000313" key="8">
    <source>
        <dbReference type="Proteomes" id="UP000295217"/>
    </source>
</evidence>
<dbReference type="AlphaFoldDB" id="A0A4R5ALC2"/>
<feature type="domain" description="FAD-binding PCMH-type" evidence="6">
    <location>
        <begin position="31"/>
        <end position="201"/>
    </location>
</feature>
<dbReference type="InterPro" id="IPR050416">
    <property type="entry name" value="FAD-linked_Oxidoreductase"/>
</dbReference>
<dbReference type="PROSITE" id="PS00862">
    <property type="entry name" value="OX2_COVAL_FAD"/>
    <property type="match status" value="1"/>
</dbReference>
<dbReference type="GO" id="GO:0016491">
    <property type="term" value="F:oxidoreductase activity"/>
    <property type="evidence" value="ECO:0007669"/>
    <property type="project" value="UniProtKB-KW"/>
</dbReference>
<reference evidence="7 8" key="1">
    <citation type="submission" date="2019-02" db="EMBL/GenBank/DDBJ databases">
        <title>Draft genome sequences of novel Actinobacteria.</title>
        <authorList>
            <person name="Sahin N."/>
            <person name="Ay H."/>
            <person name="Saygin H."/>
        </authorList>
    </citation>
    <scope>NUCLEOTIDE SEQUENCE [LARGE SCALE GENOMIC DNA]</scope>
    <source>
        <strain evidence="7 8">8K307</strain>
    </source>
</reference>
<evidence type="ECO:0000256" key="4">
    <source>
        <dbReference type="ARBA" id="ARBA00022827"/>
    </source>
</evidence>
<dbReference type="SUPFAM" id="SSF56176">
    <property type="entry name" value="FAD-binding/transporter-associated domain-like"/>
    <property type="match status" value="1"/>
</dbReference>
<dbReference type="Gene3D" id="3.30.465.10">
    <property type="match status" value="1"/>
</dbReference>
<organism evidence="7 8">
    <name type="scientific">Jiangella aurantiaca</name>
    <dbReference type="NCBI Taxonomy" id="2530373"/>
    <lineage>
        <taxon>Bacteria</taxon>
        <taxon>Bacillati</taxon>
        <taxon>Actinomycetota</taxon>
        <taxon>Actinomycetes</taxon>
        <taxon>Jiangellales</taxon>
        <taxon>Jiangellaceae</taxon>
        <taxon>Jiangella</taxon>
    </lineage>
</organism>
<keyword evidence="5" id="KW-0560">Oxidoreductase</keyword>
<sequence>MTTPTIEGVQLLTAADGEAYDDARRVFNAMFDRRPRAIARVKTPHDVAAAIGYARGRALPIAVRAGGHSVAGYSSVEDGLVIDVRPIDHIAVHIDNRTVRVGAGVTWGALDAATQAHGLATTGGRMTTTGVAGFTLGSGSGWLERMHGLACDNLLSAHVVTADGQQLIASETQNPDLFWGLRGGGGNFGVVTEFTFRLHAVGPTIYGGFTMHPRVEAPKVVRLFRDFMDDAPREVCGGAILMTAPPAPFVPADLRGRPAVSLFAAYFGPVDEGERALAPLRTFSPPAVDNLGARPYVEFQAMTDPGNPPGRRNYWRSGFLSDLPDDAIDTFLACGVGATSPYSVQVLARAGGAISDTPEDATPISGRSAPWLFHCYGSWEQPDDDRHIAWVRTTEQAMRPWSMPGMALNFFSAVDPELIRSTFGAGKYARLTALKAKYDPENLFHLNQNIPPAPTQ</sequence>
<dbReference type="Proteomes" id="UP000295217">
    <property type="component" value="Unassembled WGS sequence"/>
</dbReference>
<dbReference type="EMBL" id="SMLB01000002">
    <property type="protein sequence ID" value="TDD72685.1"/>
    <property type="molecule type" value="Genomic_DNA"/>
</dbReference>
<dbReference type="Gene3D" id="3.40.462.20">
    <property type="match status" value="1"/>
</dbReference>
<dbReference type="OrthoDB" id="545125at2"/>
<dbReference type="RefSeq" id="WP_132101402.1">
    <property type="nucleotide sequence ID" value="NZ_SMLB01000002.1"/>
</dbReference>
<gene>
    <name evidence="7" type="ORF">E1262_02185</name>
</gene>
<evidence type="ECO:0000256" key="2">
    <source>
        <dbReference type="ARBA" id="ARBA00005466"/>
    </source>
</evidence>
<comment type="similarity">
    <text evidence="2">Belongs to the oxygen-dependent FAD-linked oxidoreductase family.</text>
</comment>
<comment type="caution">
    <text evidence="7">The sequence shown here is derived from an EMBL/GenBank/DDBJ whole genome shotgun (WGS) entry which is preliminary data.</text>
</comment>
<dbReference type="Pfam" id="PF01565">
    <property type="entry name" value="FAD_binding_4"/>
    <property type="match status" value="1"/>
</dbReference>
<dbReference type="InterPro" id="IPR012951">
    <property type="entry name" value="BBE"/>
</dbReference>
<proteinExistence type="inferred from homology"/>
<dbReference type="PANTHER" id="PTHR42973:SF39">
    <property type="entry name" value="FAD-BINDING PCMH-TYPE DOMAIN-CONTAINING PROTEIN"/>
    <property type="match status" value="1"/>
</dbReference>
<evidence type="ECO:0000313" key="7">
    <source>
        <dbReference type="EMBL" id="TDD72685.1"/>
    </source>
</evidence>
<dbReference type="InterPro" id="IPR006094">
    <property type="entry name" value="Oxid_FAD_bind_N"/>
</dbReference>
<dbReference type="GO" id="GO:0071949">
    <property type="term" value="F:FAD binding"/>
    <property type="evidence" value="ECO:0007669"/>
    <property type="project" value="InterPro"/>
</dbReference>
<evidence type="ECO:0000259" key="6">
    <source>
        <dbReference type="PROSITE" id="PS51387"/>
    </source>
</evidence>
<dbReference type="PANTHER" id="PTHR42973">
    <property type="entry name" value="BINDING OXIDOREDUCTASE, PUTATIVE (AFU_ORTHOLOGUE AFUA_1G17690)-RELATED"/>
    <property type="match status" value="1"/>
</dbReference>
<keyword evidence="4" id="KW-0274">FAD</keyword>
<dbReference type="InterPro" id="IPR016167">
    <property type="entry name" value="FAD-bd_PCMH_sub1"/>
</dbReference>
<evidence type="ECO:0000256" key="3">
    <source>
        <dbReference type="ARBA" id="ARBA00022630"/>
    </source>
</evidence>
<evidence type="ECO:0000256" key="5">
    <source>
        <dbReference type="ARBA" id="ARBA00023002"/>
    </source>
</evidence>
<keyword evidence="3" id="KW-0285">Flavoprotein</keyword>
<dbReference type="InterPro" id="IPR016166">
    <property type="entry name" value="FAD-bd_PCMH"/>
</dbReference>
<dbReference type="PROSITE" id="PS51387">
    <property type="entry name" value="FAD_PCMH"/>
    <property type="match status" value="1"/>
</dbReference>
<dbReference type="Gene3D" id="3.30.43.10">
    <property type="entry name" value="Uridine Diphospho-n-acetylenolpyruvylglucosamine Reductase, domain 2"/>
    <property type="match status" value="1"/>
</dbReference>
<dbReference type="Pfam" id="PF08031">
    <property type="entry name" value="BBE"/>
    <property type="match status" value="1"/>
</dbReference>
<dbReference type="InterPro" id="IPR016169">
    <property type="entry name" value="FAD-bd_PCMH_sub2"/>
</dbReference>
<keyword evidence="8" id="KW-1185">Reference proteome</keyword>
<dbReference type="InterPro" id="IPR006093">
    <property type="entry name" value="Oxy_OxRdtase_FAD_BS"/>
</dbReference>